<dbReference type="Proteomes" id="UP000260991">
    <property type="component" value="Unassembled WGS sequence"/>
</dbReference>
<gene>
    <name evidence="2" type="ORF">C4N26_09195</name>
    <name evidence="3" type="ORF">DWZ46_11910</name>
    <name evidence="1" type="ORF">KHW66_04275</name>
</gene>
<name>A0A329TVU3_9FIRM</name>
<reference evidence="2 4" key="1">
    <citation type="submission" date="2018-02" db="EMBL/GenBank/DDBJ databases">
        <title>Complete genome sequencing of Faecalibacterium prausnitzii strains isolated from the human gut.</title>
        <authorList>
            <person name="Fitzgerald B.C."/>
            <person name="Shkoporov A.N."/>
            <person name="Ross P.R."/>
            <person name="Hill C."/>
        </authorList>
    </citation>
    <scope>NUCLEOTIDE SEQUENCE [LARGE SCALE GENOMIC DNA]</scope>
    <source>
        <strain evidence="2 4">APC942/32-1</strain>
    </source>
</reference>
<comment type="caution">
    <text evidence="2">The sequence shown here is derived from an EMBL/GenBank/DDBJ whole genome shotgun (WGS) entry which is preliminary data.</text>
</comment>
<evidence type="ECO:0000313" key="5">
    <source>
        <dbReference type="Proteomes" id="UP000260991"/>
    </source>
</evidence>
<organism evidence="2 4">
    <name type="scientific">Faecalibacterium prausnitzii</name>
    <dbReference type="NCBI Taxonomy" id="853"/>
    <lineage>
        <taxon>Bacteria</taxon>
        <taxon>Bacillati</taxon>
        <taxon>Bacillota</taxon>
        <taxon>Clostridia</taxon>
        <taxon>Eubacteriales</taxon>
        <taxon>Oscillospiraceae</taxon>
        <taxon>Faecalibacterium</taxon>
    </lineage>
</organism>
<reference evidence="1" key="3">
    <citation type="submission" date="2021-02" db="EMBL/GenBank/DDBJ databases">
        <title>Infant gut strain persistence is associated with maternal origin, phylogeny, and functional potential including surface adhesion and iron acquisition.</title>
        <authorList>
            <person name="Lou Y.C."/>
        </authorList>
    </citation>
    <scope>NUCLEOTIDE SEQUENCE</scope>
    <source>
        <strain evidence="1">L3_101_367G1_dasL3_101_367G1_metabat.metabat.26</strain>
    </source>
</reference>
<dbReference type="RefSeq" id="WP_149794528.1">
    <property type="nucleotide sequence ID" value="NZ_CABHNO010000048.1"/>
</dbReference>
<evidence type="ECO:0000313" key="4">
    <source>
        <dbReference type="Proteomes" id="UP000251144"/>
    </source>
</evidence>
<dbReference type="AlphaFoldDB" id="A0A329TVU3"/>
<dbReference type="EMBL" id="PRLB01000008">
    <property type="protein sequence ID" value="RAW53791.1"/>
    <property type="molecule type" value="Genomic_DNA"/>
</dbReference>
<evidence type="ECO:0000313" key="2">
    <source>
        <dbReference type="EMBL" id="RAW53791.1"/>
    </source>
</evidence>
<dbReference type="OrthoDB" id="1859743at2"/>
<evidence type="ECO:0000313" key="1">
    <source>
        <dbReference type="EMBL" id="MBS5687286.1"/>
    </source>
</evidence>
<sequence>MTVGEAMERAEELRPGSRVAARTRQRWLCEVDGMLREKFFRPSSADSREGVGADIAWDNGLRDDDVLLVPPPFDSLYPHYLCAMTDAALGENDRYAGEQAQYNSILAELAAWLRRKNLPARGCSWRW</sequence>
<dbReference type="EMBL" id="JAGZAM010000006">
    <property type="protein sequence ID" value="MBS5687286.1"/>
    <property type="molecule type" value="Genomic_DNA"/>
</dbReference>
<proteinExistence type="predicted"/>
<dbReference type="EMBL" id="QVER01000016">
    <property type="protein sequence ID" value="RGB88564.1"/>
    <property type="molecule type" value="Genomic_DNA"/>
</dbReference>
<evidence type="ECO:0000313" key="3">
    <source>
        <dbReference type="EMBL" id="RGB88564.1"/>
    </source>
</evidence>
<dbReference type="Proteomes" id="UP000733372">
    <property type="component" value="Unassembled WGS sequence"/>
</dbReference>
<protein>
    <submittedName>
        <fullName evidence="2">Uncharacterized protein</fullName>
    </submittedName>
</protein>
<dbReference type="Proteomes" id="UP000251144">
    <property type="component" value="Unassembled WGS sequence"/>
</dbReference>
<accession>A0A329TVU3</accession>
<reference evidence="3 5" key="2">
    <citation type="submission" date="2018-08" db="EMBL/GenBank/DDBJ databases">
        <title>A genome reference for cultivated species of the human gut microbiota.</title>
        <authorList>
            <person name="Zou Y."/>
            <person name="Xue W."/>
            <person name="Luo G."/>
        </authorList>
    </citation>
    <scope>NUCLEOTIDE SEQUENCE [LARGE SCALE GENOMIC DNA]</scope>
    <source>
        <strain evidence="3 5">AF32-8AC</strain>
    </source>
</reference>